<keyword evidence="1" id="KW-1133">Transmembrane helix</keyword>
<evidence type="ECO:0000259" key="2">
    <source>
        <dbReference type="Pfam" id="PF06724"/>
    </source>
</evidence>
<feature type="domain" description="DUF1206" evidence="2">
    <location>
        <begin position="3"/>
        <end position="68"/>
    </location>
</feature>
<reference evidence="3 4" key="1">
    <citation type="submission" date="2022-04" db="EMBL/GenBank/DDBJ databases">
        <title>Positive selection, recombination, and allopatry shape intraspecific diversity of widespread and dominant cyanobacteria.</title>
        <authorList>
            <person name="Wei J."/>
            <person name="Shu W."/>
            <person name="Hu C."/>
        </authorList>
    </citation>
    <scope>NUCLEOTIDE SEQUENCE [LARGE SCALE GENOMIC DNA]</scope>
    <source>
        <strain evidence="3 4">DQ-A4</strain>
    </source>
</reference>
<feature type="transmembrane region" description="Helical" evidence="1">
    <location>
        <begin position="83"/>
        <end position="104"/>
    </location>
</feature>
<feature type="transmembrane region" description="Helical" evidence="1">
    <location>
        <begin position="226"/>
        <end position="248"/>
    </location>
</feature>
<gene>
    <name evidence="3" type="ORF">NC992_12315</name>
</gene>
<keyword evidence="1" id="KW-0472">Membrane</keyword>
<feature type="transmembrane region" description="Helical" evidence="1">
    <location>
        <begin position="43"/>
        <end position="63"/>
    </location>
</feature>
<evidence type="ECO:0000313" key="4">
    <source>
        <dbReference type="Proteomes" id="UP001482513"/>
    </source>
</evidence>
<dbReference type="Proteomes" id="UP001482513">
    <property type="component" value="Unassembled WGS sequence"/>
</dbReference>
<evidence type="ECO:0000313" key="3">
    <source>
        <dbReference type="EMBL" id="MEP0947659.1"/>
    </source>
</evidence>
<dbReference type="EMBL" id="JAMPKX010000004">
    <property type="protein sequence ID" value="MEP0947659.1"/>
    <property type="molecule type" value="Genomic_DNA"/>
</dbReference>
<organism evidence="3 4">
    <name type="scientific">Leptolyngbya subtilissima DQ-A4</name>
    <dbReference type="NCBI Taxonomy" id="2933933"/>
    <lineage>
        <taxon>Bacteria</taxon>
        <taxon>Bacillati</taxon>
        <taxon>Cyanobacteriota</taxon>
        <taxon>Cyanophyceae</taxon>
        <taxon>Leptolyngbyales</taxon>
        <taxon>Leptolyngbyaceae</taxon>
        <taxon>Leptolyngbya group</taxon>
        <taxon>Leptolyngbya</taxon>
    </lineage>
</organism>
<keyword evidence="1" id="KW-0812">Transmembrane</keyword>
<accession>A0ABV0K4Q2</accession>
<proteinExistence type="predicted"/>
<name>A0ABV0K4Q2_9CYAN</name>
<sequence length="263" mass="28275">MRLGHGTKGAFYGLIGLFALNDIIHDQPIVAGSEAVLADLERWPLGSGILGLLAFGLLGYVLWRSIQASIDPGQTEALNIRQVLQRCGYVVSGLTYLGLARSAAKLSLNLVVDFDDTIEGLASVLFEREVGPWMLLGAGFGVMAVGCLYIYGAASGGYINDFHRDLSRPIRRWVIVIGKVGITARGVGFVLIGAYLIKAAYLVDDKSAGGLGNVFDELDEEFLGEYWLGAIAFGFLAYAVYMIVAACYRQFPTLNPPAAAKND</sequence>
<keyword evidence="4" id="KW-1185">Reference proteome</keyword>
<dbReference type="InterPro" id="IPR009597">
    <property type="entry name" value="DUF1206"/>
</dbReference>
<dbReference type="Pfam" id="PF06724">
    <property type="entry name" value="DUF1206"/>
    <property type="match status" value="2"/>
</dbReference>
<comment type="caution">
    <text evidence="3">The sequence shown here is derived from an EMBL/GenBank/DDBJ whole genome shotgun (WGS) entry which is preliminary data.</text>
</comment>
<feature type="transmembrane region" description="Helical" evidence="1">
    <location>
        <begin position="133"/>
        <end position="152"/>
    </location>
</feature>
<feature type="transmembrane region" description="Helical" evidence="1">
    <location>
        <begin position="173"/>
        <end position="197"/>
    </location>
</feature>
<protein>
    <submittedName>
        <fullName evidence="3">DUF1206 domain-containing protein</fullName>
    </submittedName>
</protein>
<feature type="domain" description="DUF1206" evidence="2">
    <location>
        <begin position="180"/>
        <end position="249"/>
    </location>
</feature>
<evidence type="ECO:0000256" key="1">
    <source>
        <dbReference type="SAM" id="Phobius"/>
    </source>
</evidence>